<evidence type="ECO:0000313" key="1">
    <source>
        <dbReference type="EMBL" id="KAK2573206.1"/>
    </source>
</evidence>
<sequence>MEQCFLRAGSTARPAKLAIKIPNDSPMVTKPMQNSLYFGSTINGTAQTVLAKTKPVNDPIEKQNNITHQTELKRW</sequence>
<dbReference type="Proteomes" id="UP001249851">
    <property type="component" value="Unassembled WGS sequence"/>
</dbReference>
<reference evidence="1" key="2">
    <citation type="journal article" date="2023" name="Science">
        <title>Genomic signatures of disease resistance in endangered staghorn corals.</title>
        <authorList>
            <person name="Vollmer S.V."/>
            <person name="Selwyn J.D."/>
            <person name="Despard B.A."/>
            <person name="Roesel C.L."/>
        </authorList>
    </citation>
    <scope>NUCLEOTIDE SEQUENCE</scope>
    <source>
        <strain evidence="1">K2</strain>
    </source>
</reference>
<organism evidence="1 2">
    <name type="scientific">Acropora cervicornis</name>
    <name type="common">Staghorn coral</name>
    <dbReference type="NCBI Taxonomy" id="6130"/>
    <lineage>
        <taxon>Eukaryota</taxon>
        <taxon>Metazoa</taxon>
        <taxon>Cnidaria</taxon>
        <taxon>Anthozoa</taxon>
        <taxon>Hexacorallia</taxon>
        <taxon>Scleractinia</taxon>
        <taxon>Astrocoeniina</taxon>
        <taxon>Acroporidae</taxon>
        <taxon>Acropora</taxon>
    </lineage>
</organism>
<keyword evidence="2" id="KW-1185">Reference proteome</keyword>
<accession>A0AAD9R543</accession>
<evidence type="ECO:0000313" key="2">
    <source>
        <dbReference type="Proteomes" id="UP001249851"/>
    </source>
</evidence>
<gene>
    <name evidence="1" type="ORF">P5673_002259</name>
</gene>
<reference evidence="1" key="1">
    <citation type="journal article" date="2023" name="G3 (Bethesda)">
        <title>Whole genome assembly and annotation of the endangered Caribbean coral Acropora cervicornis.</title>
        <authorList>
            <person name="Selwyn J.D."/>
            <person name="Vollmer S.V."/>
        </authorList>
    </citation>
    <scope>NUCLEOTIDE SEQUENCE</scope>
    <source>
        <strain evidence="1">K2</strain>
    </source>
</reference>
<dbReference type="AlphaFoldDB" id="A0AAD9R543"/>
<name>A0AAD9R543_ACRCE</name>
<comment type="caution">
    <text evidence="1">The sequence shown here is derived from an EMBL/GenBank/DDBJ whole genome shotgun (WGS) entry which is preliminary data.</text>
</comment>
<proteinExistence type="predicted"/>
<protein>
    <submittedName>
        <fullName evidence="1">Uncharacterized protein</fullName>
    </submittedName>
</protein>
<dbReference type="EMBL" id="JARQWQ010000003">
    <property type="protein sequence ID" value="KAK2573206.1"/>
    <property type="molecule type" value="Genomic_DNA"/>
</dbReference>